<dbReference type="GO" id="GO:0005975">
    <property type="term" value="P:carbohydrate metabolic process"/>
    <property type="evidence" value="ECO:0007669"/>
    <property type="project" value="InterPro"/>
</dbReference>
<evidence type="ECO:0000256" key="11">
    <source>
        <dbReference type="HAMAP-Rule" id="MF_00493"/>
    </source>
</evidence>
<comment type="function">
    <text evidence="1 11">Transaldolase is important for the balance of metabolites in the pentose-phosphate pathway.</text>
</comment>
<dbReference type="EC" id="2.2.1.2" evidence="5 11"/>
<accession>A0A1A9RC73</accession>
<dbReference type="InterPro" id="IPR004732">
    <property type="entry name" value="Transaldolase_2"/>
</dbReference>
<dbReference type="EMBL" id="LXSF01000012">
    <property type="protein sequence ID" value="OAM15527.1"/>
    <property type="molecule type" value="Genomic_DNA"/>
</dbReference>
<evidence type="ECO:0000256" key="7">
    <source>
        <dbReference type="ARBA" id="ARBA00022679"/>
    </source>
</evidence>
<dbReference type="HAMAP" id="MF_00493">
    <property type="entry name" value="Transaldolase_2"/>
    <property type="match status" value="1"/>
</dbReference>
<comment type="subcellular location">
    <subcellularLocation>
        <location evidence="2 11">Cytoplasm</location>
    </subcellularLocation>
</comment>
<reference evidence="13" key="1">
    <citation type="submission" date="2016-05" db="EMBL/GenBank/DDBJ databases">
        <title>Draft genome of Corynebacterium afermentans subsp. afermentans LCDC 88199T.</title>
        <authorList>
            <person name="Bernier A.-M."/>
            <person name="Bernard K."/>
        </authorList>
    </citation>
    <scope>NUCLEOTIDE SEQUENCE [LARGE SCALE GENOMIC DNA]</scope>
    <source>
        <strain evidence="13">NML01-0328</strain>
    </source>
</reference>
<evidence type="ECO:0000256" key="6">
    <source>
        <dbReference type="ARBA" id="ARBA00022490"/>
    </source>
</evidence>
<evidence type="ECO:0000256" key="3">
    <source>
        <dbReference type="ARBA" id="ARBA00004857"/>
    </source>
</evidence>
<sequence>MAILQEVKQLGQQIWLDNLSRSLVRSGTLAKLQQSGVSGVTSNPAIFRQALAGDTLYTAEIAQLKQQPLSAKARYETLAVADVQATCDVFAAQFAAEGNSGLVSLECDPALSHDTEGTIAEARRLWNLISRPNAMIKIPATDAGLAALPALVADGININLTLLFSRAQTLRAYQAYQQGLAQRAGQAAPQLVASFFISRIDTALDPQLPPHLQGKTALALAQAAYRDWQQFFGQPSDAVPTARLLWASTGVKNPAYPDTLYVDNLIAPHTVNTLPDAVLQAFTDHGRAADALSRPAAPAQPILDEVAALGIDLDALAAKLQQDGLAQFEQAFAQMLAPLAD</sequence>
<name>A0A1A9RC73_EIKCO</name>
<evidence type="ECO:0000256" key="4">
    <source>
        <dbReference type="ARBA" id="ARBA00008426"/>
    </source>
</evidence>
<dbReference type="NCBIfam" id="TIGR00876">
    <property type="entry name" value="tal_mycobact"/>
    <property type="match status" value="1"/>
</dbReference>
<dbReference type="GO" id="GO:0004801">
    <property type="term" value="F:transaldolase activity"/>
    <property type="evidence" value="ECO:0007669"/>
    <property type="project" value="UniProtKB-UniRule"/>
</dbReference>
<dbReference type="InterPro" id="IPR018225">
    <property type="entry name" value="Transaldolase_AS"/>
</dbReference>
<keyword evidence="7 11" id="KW-0808">Transferase</keyword>
<dbReference type="PIRSF" id="PIRSF036915">
    <property type="entry name" value="Trnald_Bac_Plnt"/>
    <property type="match status" value="1"/>
</dbReference>
<evidence type="ECO:0000256" key="8">
    <source>
        <dbReference type="ARBA" id="ARBA00023126"/>
    </source>
</evidence>
<dbReference type="SUPFAM" id="SSF51569">
    <property type="entry name" value="Aldolase"/>
    <property type="match status" value="1"/>
</dbReference>
<gene>
    <name evidence="11" type="primary">tal</name>
    <name evidence="12" type="ORF">A7P85_10180</name>
</gene>
<proteinExistence type="inferred from homology"/>
<comment type="catalytic activity">
    <reaction evidence="10 11">
        <text>D-sedoheptulose 7-phosphate + D-glyceraldehyde 3-phosphate = D-erythrose 4-phosphate + beta-D-fructose 6-phosphate</text>
        <dbReference type="Rhea" id="RHEA:17053"/>
        <dbReference type="ChEBI" id="CHEBI:16897"/>
        <dbReference type="ChEBI" id="CHEBI:57483"/>
        <dbReference type="ChEBI" id="CHEBI:57634"/>
        <dbReference type="ChEBI" id="CHEBI:59776"/>
        <dbReference type="EC" id="2.2.1.2"/>
    </reaction>
</comment>
<dbReference type="PANTHER" id="PTHR10683:SF31">
    <property type="entry name" value="TRANSALDOLASE"/>
    <property type="match status" value="1"/>
</dbReference>
<dbReference type="Proteomes" id="UP000078003">
    <property type="component" value="Unassembled WGS sequence"/>
</dbReference>
<comment type="pathway">
    <text evidence="3 11">Carbohydrate degradation; pentose phosphate pathway; D-glyceraldehyde 3-phosphate and beta-D-fructose 6-phosphate from D-ribose 5-phosphate and D-xylulose 5-phosphate (non-oxidative stage): step 2/3.</text>
</comment>
<comment type="similarity">
    <text evidence="4 11">Belongs to the transaldolase family. Type 2 subfamily.</text>
</comment>
<dbReference type="RefSeq" id="WP_064104790.1">
    <property type="nucleotide sequence ID" value="NZ_LXSF01000012.1"/>
</dbReference>
<dbReference type="GO" id="GO:0006098">
    <property type="term" value="P:pentose-phosphate shunt"/>
    <property type="evidence" value="ECO:0007669"/>
    <property type="project" value="UniProtKB-UniRule"/>
</dbReference>
<dbReference type="PROSITE" id="PS01054">
    <property type="entry name" value="TRANSALDOLASE_1"/>
    <property type="match status" value="1"/>
</dbReference>
<dbReference type="CDD" id="cd00955">
    <property type="entry name" value="Transaldolase_like"/>
    <property type="match status" value="1"/>
</dbReference>
<evidence type="ECO:0000256" key="2">
    <source>
        <dbReference type="ARBA" id="ARBA00004496"/>
    </source>
</evidence>
<keyword evidence="9 11" id="KW-0704">Schiff base</keyword>
<evidence type="ECO:0000313" key="13">
    <source>
        <dbReference type="Proteomes" id="UP000078003"/>
    </source>
</evidence>
<protein>
    <recommendedName>
        <fullName evidence="5 11">Transaldolase</fullName>
        <ecNumber evidence="5 11">2.2.1.2</ecNumber>
    </recommendedName>
</protein>
<evidence type="ECO:0000313" key="12">
    <source>
        <dbReference type="EMBL" id="OAM15527.1"/>
    </source>
</evidence>
<dbReference type="Gene3D" id="3.20.20.70">
    <property type="entry name" value="Aldolase class I"/>
    <property type="match status" value="1"/>
</dbReference>
<organism evidence="12 13">
    <name type="scientific">Eikenella corrodens</name>
    <dbReference type="NCBI Taxonomy" id="539"/>
    <lineage>
        <taxon>Bacteria</taxon>
        <taxon>Pseudomonadati</taxon>
        <taxon>Pseudomonadota</taxon>
        <taxon>Betaproteobacteria</taxon>
        <taxon>Neisseriales</taxon>
        <taxon>Neisseriaceae</taxon>
        <taxon>Eikenella</taxon>
    </lineage>
</organism>
<dbReference type="PANTHER" id="PTHR10683">
    <property type="entry name" value="TRANSALDOLASE"/>
    <property type="match status" value="1"/>
</dbReference>
<dbReference type="AlphaFoldDB" id="A0A1A9RC73"/>
<keyword evidence="6 11" id="KW-0963">Cytoplasm</keyword>
<dbReference type="GO" id="GO:0005737">
    <property type="term" value="C:cytoplasm"/>
    <property type="evidence" value="ECO:0007669"/>
    <property type="project" value="UniProtKB-SubCell"/>
</dbReference>
<dbReference type="InterPro" id="IPR013785">
    <property type="entry name" value="Aldolase_TIM"/>
</dbReference>
<dbReference type="InterPro" id="IPR001585">
    <property type="entry name" value="TAL/FSA"/>
</dbReference>
<comment type="caution">
    <text evidence="12">The sequence shown here is derived from an EMBL/GenBank/DDBJ whole genome shotgun (WGS) entry which is preliminary data.</text>
</comment>
<feature type="active site" description="Schiff-base intermediate with substrate" evidence="11">
    <location>
        <position position="137"/>
    </location>
</feature>
<evidence type="ECO:0000256" key="5">
    <source>
        <dbReference type="ARBA" id="ARBA00013151"/>
    </source>
</evidence>
<dbReference type="Pfam" id="PF00923">
    <property type="entry name" value="TAL_FSA"/>
    <property type="match status" value="1"/>
</dbReference>
<evidence type="ECO:0000256" key="10">
    <source>
        <dbReference type="ARBA" id="ARBA00048810"/>
    </source>
</evidence>
<evidence type="ECO:0000256" key="1">
    <source>
        <dbReference type="ARBA" id="ARBA00003518"/>
    </source>
</evidence>
<evidence type="ECO:0000256" key="9">
    <source>
        <dbReference type="ARBA" id="ARBA00023270"/>
    </source>
</evidence>
<keyword evidence="8 11" id="KW-0570">Pentose shunt</keyword>
<dbReference type="NCBIfam" id="NF002881">
    <property type="entry name" value="PRK03343.1"/>
    <property type="match status" value="1"/>
</dbReference>
<dbReference type="UniPathway" id="UPA00115">
    <property type="reaction ID" value="UER00414"/>
</dbReference>